<dbReference type="SUPFAM" id="SSF57716">
    <property type="entry name" value="Glucocorticoid receptor-like (DNA-binding domain)"/>
    <property type="match status" value="1"/>
</dbReference>
<keyword evidence="7" id="KW-0235">DNA replication</keyword>
<keyword evidence="10" id="KW-0227">DNA damage</keyword>
<evidence type="ECO:0000256" key="12">
    <source>
        <dbReference type="ARBA" id="ARBA00022833"/>
    </source>
</evidence>
<dbReference type="FunFam" id="2.40.50.140:FF:000085">
    <property type="entry name" value="DNA ligase"/>
    <property type="match status" value="1"/>
</dbReference>
<keyword evidence="8" id="KW-0479">Metal-binding</keyword>
<gene>
    <name evidence="26" type="ORF">TCNE_LOCUS15042</name>
</gene>
<dbReference type="GO" id="GO:0070421">
    <property type="term" value="C:DNA ligase III-XRCC1 complex"/>
    <property type="evidence" value="ECO:0007669"/>
    <property type="project" value="TreeGrafter"/>
</dbReference>
<dbReference type="Gene3D" id="3.30.1490.70">
    <property type="match status" value="1"/>
</dbReference>
<evidence type="ECO:0000256" key="8">
    <source>
        <dbReference type="ARBA" id="ARBA00022723"/>
    </source>
</evidence>
<evidence type="ECO:0000256" key="17">
    <source>
        <dbReference type="ARBA" id="ARBA00023242"/>
    </source>
</evidence>
<dbReference type="Proteomes" id="UP000050794">
    <property type="component" value="Unassembled WGS sequence"/>
</dbReference>
<dbReference type="CDD" id="cd07902">
    <property type="entry name" value="Adenylation_DNA_ligase_III"/>
    <property type="match status" value="1"/>
</dbReference>
<dbReference type="Gene3D" id="3.30.470.30">
    <property type="entry name" value="DNA ligase/mRNA capping enzyme"/>
    <property type="match status" value="1"/>
</dbReference>
<comment type="similarity">
    <text evidence="3 22">Belongs to the ATP-dependent DNA ligase family.</text>
</comment>
<feature type="compositionally biased region" description="Basic and acidic residues" evidence="23">
    <location>
        <begin position="342"/>
        <end position="352"/>
    </location>
</feature>
<dbReference type="GO" id="GO:0008270">
    <property type="term" value="F:zinc ion binding"/>
    <property type="evidence" value="ECO:0007669"/>
    <property type="project" value="UniProtKB-KW"/>
</dbReference>
<dbReference type="PROSITE" id="PS50064">
    <property type="entry name" value="ZF_PARP_2"/>
    <property type="match status" value="1"/>
</dbReference>
<reference evidence="26 27" key="2">
    <citation type="submission" date="2018-11" db="EMBL/GenBank/DDBJ databases">
        <authorList>
            <consortium name="Pathogen Informatics"/>
        </authorList>
    </citation>
    <scope>NUCLEOTIDE SEQUENCE [LARGE SCALE GENOMIC DNA]</scope>
</reference>
<dbReference type="GO" id="GO:0003677">
    <property type="term" value="F:DNA binding"/>
    <property type="evidence" value="ECO:0007669"/>
    <property type="project" value="InterPro"/>
</dbReference>
<dbReference type="GO" id="GO:0003910">
    <property type="term" value="F:DNA ligase (ATP) activity"/>
    <property type="evidence" value="ECO:0007669"/>
    <property type="project" value="UniProtKB-EC"/>
</dbReference>
<dbReference type="Gene3D" id="3.30.1740.10">
    <property type="entry name" value="Zinc finger, PARP-type"/>
    <property type="match status" value="1"/>
</dbReference>
<dbReference type="InterPro" id="IPR000977">
    <property type="entry name" value="DNA_ligase_ATP-dep"/>
</dbReference>
<dbReference type="EC" id="6.5.1.1" evidence="4"/>
<dbReference type="EMBL" id="UYWY01022597">
    <property type="protein sequence ID" value="VDM46363.1"/>
    <property type="molecule type" value="Genomic_DNA"/>
</dbReference>
<feature type="compositionally biased region" description="Polar residues" evidence="23">
    <location>
        <begin position="401"/>
        <end position="411"/>
    </location>
</feature>
<dbReference type="GO" id="GO:0051301">
    <property type="term" value="P:cell division"/>
    <property type="evidence" value="ECO:0007669"/>
    <property type="project" value="UniProtKB-KW"/>
</dbReference>
<dbReference type="Gene3D" id="2.40.50.140">
    <property type="entry name" value="Nucleic acid-binding proteins"/>
    <property type="match status" value="1"/>
</dbReference>
<dbReference type="InterPro" id="IPR012310">
    <property type="entry name" value="DNA_ligase_ATP-dep_cent"/>
</dbReference>
<dbReference type="CDD" id="cd07967">
    <property type="entry name" value="OBF_DNA_ligase_III"/>
    <property type="match status" value="1"/>
</dbReference>
<dbReference type="PANTHER" id="PTHR45674">
    <property type="entry name" value="DNA LIGASE 1/3 FAMILY MEMBER"/>
    <property type="match status" value="1"/>
</dbReference>
<comment type="subcellular location">
    <subcellularLocation>
        <location evidence="2">Nucleus</location>
    </subcellularLocation>
</comment>
<accession>A0A183V2S2</accession>
<evidence type="ECO:0000256" key="10">
    <source>
        <dbReference type="ARBA" id="ARBA00022763"/>
    </source>
</evidence>
<feature type="region of interest" description="Disordered" evidence="23">
    <location>
        <begin position="378"/>
        <end position="413"/>
    </location>
</feature>
<keyword evidence="11" id="KW-0863">Zinc-finger</keyword>
<feature type="domain" description="ATP-dependent DNA ligase family profile" evidence="25">
    <location>
        <begin position="88"/>
        <end position="224"/>
    </location>
</feature>
<evidence type="ECO:0000259" key="24">
    <source>
        <dbReference type="PROSITE" id="PS50064"/>
    </source>
</evidence>
<dbReference type="GO" id="GO:0006310">
    <property type="term" value="P:DNA recombination"/>
    <property type="evidence" value="ECO:0007669"/>
    <property type="project" value="UniProtKB-KW"/>
</dbReference>
<evidence type="ECO:0000256" key="2">
    <source>
        <dbReference type="ARBA" id="ARBA00004123"/>
    </source>
</evidence>
<sequence length="586" mass="65677">MKTCVNGMYSEIKYDGERLQLHKDGDSFTFFSRSLKPVQEHKVSHLSDVIPKAFPKGGNLILDAEVLLVDTATGKPLPFGTLGVHKKEKFANALVCLFVFDCLLFNGKCLVDRPLRERRKILEENMDEIPNRVLLSNYQLIKHGENDKLKTMIWKAIDEGLEGLVLKDLESIYEPGKRHWLKVKKDYLEEGKMADTADLIVLGAYYGTGSKGGMMSVFLMGVYDAVYDVFLTVTKCGNGHDDATLKRINEQLSPKMRKIGRDYDSLPHWIKCSRSLVPDFVIDDPKQAPVWEITGAEFSRSDNHTARGISIRFPRVTKIRDDKSWSTATNIDELEKLFETSKQKTDIDHSADDETPLFAKGGINNRSEDSVAISEGVGELATLERSPDEDDDVQRGESVEALSQETSSAQCDKQVGNASGDELTKKVACNNIVPNIFGWPPEALTDSFNQTGDVSITIRHYFEKSVEDGRKSSLSLQDGLRMARMVPNPFTTDSSNPSDMKQYFHADCLFDTLSRCRASTKVIESPADIDGFDGIQKEDQGKLLELISDLEKLRKAKTVYAKVTPRSKAVPQSQQDIGKRKAEKQR</sequence>
<evidence type="ECO:0000256" key="13">
    <source>
        <dbReference type="ARBA" id="ARBA00022840"/>
    </source>
</evidence>
<evidence type="ECO:0000256" key="11">
    <source>
        <dbReference type="ARBA" id="ARBA00022771"/>
    </source>
</evidence>
<dbReference type="GO" id="GO:0006302">
    <property type="term" value="P:double-strand break repair"/>
    <property type="evidence" value="ECO:0007669"/>
    <property type="project" value="TreeGrafter"/>
</dbReference>
<dbReference type="WBParaSite" id="TCNE_0001504201-mRNA-1">
    <property type="protein sequence ID" value="TCNE_0001504201-mRNA-1"/>
    <property type="gene ID" value="TCNE_0001504201"/>
</dbReference>
<evidence type="ECO:0000256" key="23">
    <source>
        <dbReference type="SAM" id="MobiDB-lite"/>
    </source>
</evidence>
<dbReference type="PANTHER" id="PTHR45674:SF9">
    <property type="entry name" value="DNA LIGASE 3"/>
    <property type="match status" value="1"/>
</dbReference>
<dbReference type="GO" id="GO:0005524">
    <property type="term" value="F:ATP binding"/>
    <property type="evidence" value="ECO:0007669"/>
    <property type="project" value="UniProtKB-KW"/>
</dbReference>
<keyword evidence="18" id="KW-0131">Cell cycle</keyword>
<dbReference type="SMART" id="SM01336">
    <property type="entry name" value="zf-PARP"/>
    <property type="match status" value="1"/>
</dbReference>
<keyword evidence="9" id="KW-0547">Nucleotide-binding</keyword>
<dbReference type="GO" id="GO:0071897">
    <property type="term" value="P:DNA biosynthetic process"/>
    <property type="evidence" value="ECO:0007669"/>
    <property type="project" value="InterPro"/>
</dbReference>
<keyword evidence="27" id="KW-1185">Reference proteome</keyword>
<evidence type="ECO:0000256" key="7">
    <source>
        <dbReference type="ARBA" id="ARBA00022705"/>
    </source>
</evidence>
<dbReference type="FunFam" id="3.30.470.30:FF:000003">
    <property type="entry name" value="DNA ligase"/>
    <property type="match status" value="1"/>
</dbReference>
<dbReference type="PROSITE" id="PS00333">
    <property type="entry name" value="DNA_LIGASE_A2"/>
    <property type="match status" value="1"/>
</dbReference>
<evidence type="ECO:0000259" key="25">
    <source>
        <dbReference type="PROSITE" id="PS50160"/>
    </source>
</evidence>
<dbReference type="Pfam" id="PF01068">
    <property type="entry name" value="DNA_ligase_A_M"/>
    <property type="match status" value="1"/>
</dbReference>
<dbReference type="SUPFAM" id="SSF56091">
    <property type="entry name" value="DNA ligase/mRNA capping enzyme, catalytic domain"/>
    <property type="match status" value="1"/>
</dbReference>
<evidence type="ECO:0000313" key="26">
    <source>
        <dbReference type="EMBL" id="VDM46363.1"/>
    </source>
</evidence>
<dbReference type="InterPro" id="IPR001510">
    <property type="entry name" value="Znf_PARP"/>
</dbReference>
<evidence type="ECO:0000256" key="22">
    <source>
        <dbReference type="RuleBase" id="RU004196"/>
    </source>
</evidence>
<proteinExistence type="inferred from homology"/>
<comment type="cofactor">
    <cofactor evidence="1">
        <name>Mg(2+)</name>
        <dbReference type="ChEBI" id="CHEBI:18420"/>
    </cofactor>
</comment>
<dbReference type="Pfam" id="PF04679">
    <property type="entry name" value="DNA_ligase_A_C"/>
    <property type="match status" value="1"/>
</dbReference>
<evidence type="ECO:0000256" key="6">
    <source>
        <dbReference type="ARBA" id="ARBA00022618"/>
    </source>
</evidence>
<keyword evidence="12" id="KW-0862">Zinc</keyword>
<dbReference type="InterPro" id="IPR050191">
    <property type="entry name" value="ATP-dep_DNA_ligase"/>
</dbReference>
<evidence type="ECO:0000313" key="27">
    <source>
        <dbReference type="Proteomes" id="UP000050794"/>
    </source>
</evidence>
<evidence type="ECO:0000256" key="21">
    <source>
        <dbReference type="ARBA" id="ARBA00077952"/>
    </source>
</evidence>
<evidence type="ECO:0000256" key="5">
    <source>
        <dbReference type="ARBA" id="ARBA00022598"/>
    </source>
</evidence>
<feature type="region of interest" description="Disordered" evidence="23">
    <location>
        <begin position="564"/>
        <end position="586"/>
    </location>
</feature>
<evidence type="ECO:0000256" key="3">
    <source>
        <dbReference type="ARBA" id="ARBA00007572"/>
    </source>
</evidence>
<keyword evidence="16" id="KW-0234">DNA repair</keyword>
<evidence type="ECO:0000256" key="16">
    <source>
        <dbReference type="ARBA" id="ARBA00023204"/>
    </source>
</evidence>
<name>A0A183V2S2_TOXCA</name>
<evidence type="ECO:0000256" key="20">
    <source>
        <dbReference type="ARBA" id="ARBA00075785"/>
    </source>
</evidence>
<feature type="region of interest" description="Disordered" evidence="23">
    <location>
        <begin position="342"/>
        <end position="364"/>
    </location>
</feature>
<dbReference type="NCBIfam" id="TIGR00574">
    <property type="entry name" value="dnl1"/>
    <property type="match status" value="1"/>
</dbReference>
<feature type="domain" description="PARP-type" evidence="24">
    <location>
        <begin position="477"/>
        <end position="551"/>
    </location>
</feature>
<keyword evidence="17" id="KW-0539">Nucleus</keyword>
<dbReference type="InterPro" id="IPR012309">
    <property type="entry name" value="DNA_ligase_ATP-dep_C"/>
</dbReference>
<keyword evidence="13" id="KW-0067">ATP-binding</keyword>
<keyword evidence="5" id="KW-0436">Ligase</keyword>
<feature type="compositionally biased region" description="Basic and acidic residues" evidence="23">
    <location>
        <begin position="577"/>
        <end position="586"/>
    </location>
</feature>
<keyword evidence="15" id="KW-0233">DNA recombination</keyword>
<evidence type="ECO:0000256" key="15">
    <source>
        <dbReference type="ARBA" id="ARBA00023172"/>
    </source>
</evidence>
<evidence type="ECO:0000256" key="18">
    <source>
        <dbReference type="ARBA" id="ARBA00023306"/>
    </source>
</evidence>
<reference evidence="28" key="1">
    <citation type="submission" date="2016-06" db="UniProtKB">
        <authorList>
            <consortium name="WormBaseParasite"/>
        </authorList>
    </citation>
    <scope>IDENTIFICATION</scope>
</reference>
<keyword evidence="14" id="KW-0460">Magnesium</keyword>
<dbReference type="AlphaFoldDB" id="A0A183V2S2"/>
<protein>
    <recommendedName>
        <fullName evidence="19">DNA ligase 3</fullName>
        <ecNumber evidence="4">6.5.1.1</ecNumber>
    </recommendedName>
    <alternativeName>
        <fullName evidence="20">DNA ligase III</fullName>
    </alternativeName>
    <alternativeName>
        <fullName evidence="21">Polydeoxyribonucleotide synthase [ATP] 3</fullName>
    </alternativeName>
</protein>
<evidence type="ECO:0000256" key="14">
    <source>
        <dbReference type="ARBA" id="ARBA00022842"/>
    </source>
</evidence>
<keyword evidence="6" id="KW-0132">Cell division</keyword>
<dbReference type="PROSITE" id="PS50160">
    <property type="entry name" value="DNA_LIGASE_A3"/>
    <property type="match status" value="1"/>
</dbReference>
<evidence type="ECO:0000313" key="28">
    <source>
        <dbReference type="WBParaSite" id="TCNE_0001504201-mRNA-1"/>
    </source>
</evidence>
<evidence type="ECO:0000256" key="9">
    <source>
        <dbReference type="ARBA" id="ARBA00022741"/>
    </source>
</evidence>
<evidence type="ECO:0000256" key="4">
    <source>
        <dbReference type="ARBA" id="ARBA00012727"/>
    </source>
</evidence>
<evidence type="ECO:0000256" key="1">
    <source>
        <dbReference type="ARBA" id="ARBA00001946"/>
    </source>
</evidence>
<dbReference type="InterPro" id="IPR036957">
    <property type="entry name" value="Znf_PARP_sf"/>
</dbReference>
<dbReference type="InterPro" id="IPR012340">
    <property type="entry name" value="NA-bd_OB-fold"/>
</dbReference>
<dbReference type="SUPFAM" id="SSF50249">
    <property type="entry name" value="Nucleic acid-binding proteins"/>
    <property type="match status" value="1"/>
</dbReference>
<dbReference type="GO" id="GO:0006273">
    <property type="term" value="P:lagging strand elongation"/>
    <property type="evidence" value="ECO:0007669"/>
    <property type="project" value="TreeGrafter"/>
</dbReference>
<organism evidence="27 28">
    <name type="scientific">Toxocara canis</name>
    <name type="common">Canine roundworm</name>
    <dbReference type="NCBI Taxonomy" id="6265"/>
    <lineage>
        <taxon>Eukaryota</taxon>
        <taxon>Metazoa</taxon>
        <taxon>Ecdysozoa</taxon>
        <taxon>Nematoda</taxon>
        <taxon>Chromadorea</taxon>
        <taxon>Rhabditida</taxon>
        <taxon>Spirurina</taxon>
        <taxon>Ascaridomorpha</taxon>
        <taxon>Ascaridoidea</taxon>
        <taxon>Toxocaridae</taxon>
        <taxon>Toxocara</taxon>
    </lineage>
</organism>
<evidence type="ECO:0000256" key="19">
    <source>
        <dbReference type="ARBA" id="ARBA00074829"/>
    </source>
</evidence>
<dbReference type="InterPro" id="IPR016059">
    <property type="entry name" value="DNA_ligase_ATP-dep_CS"/>
</dbReference>